<dbReference type="InterPro" id="IPR007403">
    <property type="entry name" value="DUF456"/>
</dbReference>
<dbReference type="EMBL" id="JACHGZ010000033">
    <property type="protein sequence ID" value="MBB5149984.1"/>
    <property type="molecule type" value="Genomic_DNA"/>
</dbReference>
<feature type="transmembrane region" description="Helical" evidence="1">
    <location>
        <begin position="7"/>
        <end position="37"/>
    </location>
</feature>
<reference evidence="2 3" key="1">
    <citation type="submission" date="2020-08" db="EMBL/GenBank/DDBJ databases">
        <title>Genomic Encyclopedia of Type Strains, Phase IV (KMG-IV): sequencing the most valuable type-strain genomes for metagenomic binning, comparative biology and taxonomic classification.</title>
        <authorList>
            <person name="Goeker M."/>
        </authorList>
    </citation>
    <scope>NUCLEOTIDE SEQUENCE [LARGE SCALE GENOMIC DNA]</scope>
    <source>
        <strain evidence="2 3">DSM 10633</strain>
    </source>
</reference>
<organism evidence="2 3">
    <name type="scientific">Ureibacillus thermosphaericus</name>
    <dbReference type="NCBI Taxonomy" id="51173"/>
    <lineage>
        <taxon>Bacteria</taxon>
        <taxon>Bacillati</taxon>
        <taxon>Bacillota</taxon>
        <taxon>Bacilli</taxon>
        <taxon>Bacillales</taxon>
        <taxon>Caryophanaceae</taxon>
        <taxon>Ureibacillus</taxon>
    </lineage>
</organism>
<keyword evidence="1" id="KW-1133">Transmembrane helix</keyword>
<dbReference type="Proteomes" id="UP000557217">
    <property type="component" value="Unassembled WGS sequence"/>
</dbReference>
<dbReference type="PANTHER" id="PTHR39165:SF1">
    <property type="entry name" value="DUF456 DOMAIN-CONTAINING PROTEIN"/>
    <property type="match status" value="1"/>
</dbReference>
<accession>A0A840PXD3</accession>
<evidence type="ECO:0008006" key="4">
    <source>
        <dbReference type="Google" id="ProtNLM"/>
    </source>
</evidence>
<evidence type="ECO:0000256" key="1">
    <source>
        <dbReference type="SAM" id="Phobius"/>
    </source>
</evidence>
<dbReference type="AlphaFoldDB" id="A0A840PXD3"/>
<keyword evidence="3" id="KW-1185">Reference proteome</keyword>
<evidence type="ECO:0000313" key="3">
    <source>
        <dbReference type="Proteomes" id="UP000557217"/>
    </source>
</evidence>
<gene>
    <name evidence="2" type="ORF">HNR36_002383</name>
</gene>
<dbReference type="PANTHER" id="PTHR39165">
    <property type="entry name" value="IG HYPOTHETICAL 17883"/>
    <property type="match status" value="1"/>
</dbReference>
<feature type="transmembrane region" description="Helical" evidence="1">
    <location>
        <begin position="129"/>
        <end position="159"/>
    </location>
</feature>
<comment type="caution">
    <text evidence="2">The sequence shown here is derived from an EMBL/GenBank/DDBJ whole genome shotgun (WGS) entry which is preliminary data.</text>
</comment>
<feature type="transmembrane region" description="Helical" evidence="1">
    <location>
        <begin position="84"/>
        <end position="109"/>
    </location>
</feature>
<feature type="transmembrane region" description="Helical" evidence="1">
    <location>
        <begin position="49"/>
        <end position="72"/>
    </location>
</feature>
<proteinExistence type="predicted"/>
<sequence>MEIIAWLLIIICFIVAFVGLVYPIIPSVLFILLGFIVYGLFFSFAELSWWFWIIEILFVILLFVADTLANLIGVKKFGGTKAGLWGSTIGLLAGPFIIPFLGIIIGPFIGAVMGEMIVAKKEFSQAVRAGIGSLVGFLTSVVTKTMIQLVMIIVFVIAIA</sequence>
<evidence type="ECO:0000313" key="2">
    <source>
        <dbReference type="EMBL" id="MBB5149984.1"/>
    </source>
</evidence>
<dbReference type="Pfam" id="PF04306">
    <property type="entry name" value="DUF456"/>
    <property type="match status" value="1"/>
</dbReference>
<dbReference type="RefSeq" id="WP_168412308.1">
    <property type="nucleotide sequence ID" value="NZ_JAAXPW010000014.1"/>
</dbReference>
<keyword evidence="1" id="KW-0472">Membrane</keyword>
<keyword evidence="1" id="KW-0812">Transmembrane</keyword>
<protein>
    <recommendedName>
        <fullName evidence="4">DUF456 domain-containing protein</fullName>
    </recommendedName>
</protein>
<name>A0A840PXD3_URETH</name>